<organism evidence="2 3">
    <name type="scientific">Drosophila gunungcola</name>
    <name type="common">fruit fly</name>
    <dbReference type="NCBI Taxonomy" id="103775"/>
    <lineage>
        <taxon>Eukaryota</taxon>
        <taxon>Metazoa</taxon>
        <taxon>Ecdysozoa</taxon>
        <taxon>Arthropoda</taxon>
        <taxon>Hexapoda</taxon>
        <taxon>Insecta</taxon>
        <taxon>Pterygota</taxon>
        <taxon>Neoptera</taxon>
        <taxon>Endopterygota</taxon>
        <taxon>Diptera</taxon>
        <taxon>Brachycera</taxon>
        <taxon>Muscomorpha</taxon>
        <taxon>Ephydroidea</taxon>
        <taxon>Drosophilidae</taxon>
        <taxon>Drosophila</taxon>
        <taxon>Sophophora</taxon>
    </lineage>
</organism>
<feature type="compositionally biased region" description="Basic residues" evidence="1">
    <location>
        <begin position="1"/>
        <end position="20"/>
    </location>
</feature>
<accession>A0A9P9YWH0</accession>
<protein>
    <submittedName>
        <fullName evidence="2">Uncharacterized protein</fullName>
    </submittedName>
</protein>
<proteinExistence type="predicted"/>
<reference evidence="2" key="1">
    <citation type="journal article" date="2023" name="Genome Biol. Evol.">
        <title>Long-read-based Genome Assembly of Drosophila gunungcola Reveals Fewer Chemosensory Genes in Flower-breeding Species.</title>
        <authorList>
            <person name="Negi A."/>
            <person name="Liao B.Y."/>
            <person name="Yeh S.D."/>
        </authorList>
    </citation>
    <scope>NUCLEOTIDE SEQUENCE</scope>
    <source>
        <strain evidence="2">Sukarami</strain>
    </source>
</reference>
<sequence>MGGMKRTPRTHSKPICKVKRPTGDPGQAKNPNPNPNPRIQVPLATYMKWKQSPPIEKLAHTGYNLLSKSAV</sequence>
<evidence type="ECO:0000313" key="2">
    <source>
        <dbReference type="EMBL" id="KAI8044381.1"/>
    </source>
</evidence>
<evidence type="ECO:0000256" key="1">
    <source>
        <dbReference type="SAM" id="MobiDB-lite"/>
    </source>
</evidence>
<dbReference type="AlphaFoldDB" id="A0A9P9YWH0"/>
<keyword evidence="3" id="KW-1185">Reference proteome</keyword>
<feature type="region of interest" description="Disordered" evidence="1">
    <location>
        <begin position="1"/>
        <end position="40"/>
    </location>
</feature>
<dbReference type="Proteomes" id="UP001059596">
    <property type="component" value="Chromosome 3R"/>
</dbReference>
<name>A0A9P9YWH0_9MUSC</name>
<evidence type="ECO:0000313" key="3">
    <source>
        <dbReference type="Proteomes" id="UP001059596"/>
    </source>
</evidence>
<gene>
    <name evidence="2" type="ORF">M5D96_000539</name>
</gene>
<comment type="caution">
    <text evidence="2">The sequence shown here is derived from an EMBL/GenBank/DDBJ whole genome shotgun (WGS) entry which is preliminary data.</text>
</comment>
<dbReference type="EMBL" id="JAMKOV010000001">
    <property type="protein sequence ID" value="KAI8044381.1"/>
    <property type="molecule type" value="Genomic_DNA"/>
</dbReference>